<sequence length="418" mass="45795">MARDRTHDDAQDLFTRGHKAFAERQFAEAVECFSRAITLRPDVAAGYRYRAYAFLELGDRIRALNDLDQAVRLKPDDPQAYADRAAELFTQKAFDQAVADCDKVLSLDPGRAPIRALRGRCHAARGDTPSALADYAEAIEADAENAPRVLMWRAGLRFETEDYDAAEADCTAALLHRPDDADALHLRGAVRQQAGDGAGAEADFSAAITRDPQHGPARLGRAVCRFLQKDFAGVVADCDAAVRLLPNVARVFELRGSALRALGRPDEALQNFDEAIRLAPQAAMPFNYRAGAHYAKKDYATAARDHLEALKRDPRNAATFNQLGWVWATCPDPDVRNGPRAKECATRACELTEWAEAGYLDTLAAACAECGEFDEAVRWQEKAIAAVAGDAAKEADYETRLELYRRGKPARVEGGLGD</sequence>
<gene>
    <name evidence="4" type="ORF">ETAA1_42140</name>
</gene>
<dbReference type="InterPro" id="IPR019734">
    <property type="entry name" value="TPR_rpt"/>
</dbReference>
<keyword evidence="4" id="KW-0449">Lipoprotein</keyword>
<dbReference type="GO" id="GO:0009279">
    <property type="term" value="C:cell outer membrane"/>
    <property type="evidence" value="ECO:0007669"/>
    <property type="project" value="TreeGrafter"/>
</dbReference>
<dbReference type="Pfam" id="PF13432">
    <property type="entry name" value="TPR_16"/>
    <property type="match status" value="3"/>
</dbReference>
<dbReference type="SMART" id="SM00028">
    <property type="entry name" value="TPR"/>
    <property type="match status" value="10"/>
</dbReference>
<dbReference type="PROSITE" id="PS50005">
    <property type="entry name" value="TPR"/>
    <property type="match status" value="3"/>
</dbReference>
<feature type="repeat" description="TPR" evidence="3">
    <location>
        <begin position="249"/>
        <end position="282"/>
    </location>
</feature>
<dbReference type="GO" id="GO:0046813">
    <property type="term" value="P:receptor-mediated virion attachment to host cell"/>
    <property type="evidence" value="ECO:0007669"/>
    <property type="project" value="TreeGrafter"/>
</dbReference>
<dbReference type="Gene3D" id="1.25.40.10">
    <property type="entry name" value="Tetratricopeptide repeat domain"/>
    <property type="match status" value="3"/>
</dbReference>
<evidence type="ECO:0000256" key="1">
    <source>
        <dbReference type="ARBA" id="ARBA00022737"/>
    </source>
</evidence>
<evidence type="ECO:0000313" key="5">
    <source>
        <dbReference type="Proteomes" id="UP000319576"/>
    </source>
</evidence>
<name>A0A517XXI6_9BACT</name>
<dbReference type="PANTHER" id="PTHR44858:SF1">
    <property type="entry name" value="UDP-N-ACETYLGLUCOSAMINE--PEPTIDE N-ACETYLGLUCOSAMINYLTRANSFERASE SPINDLY-RELATED"/>
    <property type="match status" value="1"/>
</dbReference>
<dbReference type="AlphaFoldDB" id="A0A517XXI6"/>
<dbReference type="RefSeq" id="WP_145241807.1">
    <property type="nucleotide sequence ID" value="NZ_CP036273.1"/>
</dbReference>
<dbReference type="KEGG" id="uli:ETAA1_42140"/>
<dbReference type="InterPro" id="IPR050498">
    <property type="entry name" value="Ycf3"/>
</dbReference>
<keyword evidence="1" id="KW-0677">Repeat</keyword>
<accession>A0A517XXI6</accession>
<protein>
    <submittedName>
        <fullName evidence="4">Lipoprotein NlpI</fullName>
    </submittedName>
</protein>
<evidence type="ECO:0000256" key="2">
    <source>
        <dbReference type="ARBA" id="ARBA00022803"/>
    </source>
</evidence>
<dbReference type="EMBL" id="CP036273">
    <property type="protein sequence ID" value="QDU22237.1"/>
    <property type="molecule type" value="Genomic_DNA"/>
</dbReference>
<dbReference type="Pfam" id="PF14559">
    <property type="entry name" value="TPR_19"/>
    <property type="match status" value="1"/>
</dbReference>
<reference evidence="4 5" key="1">
    <citation type="submission" date="2019-02" db="EMBL/GenBank/DDBJ databases">
        <title>Deep-cultivation of Planctomycetes and their phenomic and genomic characterization uncovers novel biology.</title>
        <authorList>
            <person name="Wiegand S."/>
            <person name="Jogler M."/>
            <person name="Boedeker C."/>
            <person name="Pinto D."/>
            <person name="Vollmers J."/>
            <person name="Rivas-Marin E."/>
            <person name="Kohn T."/>
            <person name="Peeters S.H."/>
            <person name="Heuer A."/>
            <person name="Rast P."/>
            <person name="Oberbeckmann S."/>
            <person name="Bunk B."/>
            <person name="Jeske O."/>
            <person name="Meyerdierks A."/>
            <person name="Storesund J.E."/>
            <person name="Kallscheuer N."/>
            <person name="Luecker S."/>
            <person name="Lage O.M."/>
            <person name="Pohl T."/>
            <person name="Merkel B.J."/>
            <person name="Hornburger P."/>
            <person name="Mueller R.-W."/>
            <person name="Bruemmer F."/>
            <person name="Labrenz M."/>
            <person name="Spormann A.M."/>
            <person name="Op den Camp H."/>
            <person name="Overmann J."/>
            <person name="Amann R."/>
            <person name="Jetten M.S.M."/>
            <person name="Mascher T."/>
            <person name="Medema M.H."/>
            <person name="Devos D.P."/>
            <person name="Kaster A.-K."/>
            <person name="Ovreas L."/>
            <person name="Rohde M."/>
            <person name="Galperin M.Y."/>
            <person name="Jogler C."/>
        </authorList>
    </citation>
    <scope>NUCLEOTIDE SEQUENCE [LARGE SCALE GENOMIC DNA]</scope>
    <source>
        <strain evidence="4 5">ETA_A1</strain>
    </source>
</reference>
<dbReference type="PANTHER" id="PTHR44858">
    <property type="entry name" value="TETRATRICOPEPTIDE REPEAT PROTEIN 6"/>
    <property type="match status" value="1"/>
</dbReference>
<proteinExistence type="predicted"/>
<dbReference type="OrthoDB" id="250076at2"/>
<feature type="repeat" description="TPR" evidence="3">
    <location>
        <begin position="10"/>
        <end position="43"/>
    </location>
</feature>
<organism evidence="4 5">
    <name type="scientific">Urbifossiella limnaea</name>
    <dbReference type="NCBI Taxonomy" id="2528023"/>
    <lineage>
        <taxon>Bacteria</taxon>
        <taxon>Pseudomonadati</taxon>
        <taxon>Planctomycetota</taxon>
        <taxon>Planctomycetia</taxon>
        <taxon>Gemmatales</taxon>
        <taxon>Gemmataceae</taxon>
        <taxon>Urbifossiella</taxon>
    </lineage>
</organism>
<keyword evidence="2 3" id="KW-0802">TPR repeat</keyword>
<dbReference type="InterPro" id="IPR011990">
    <property type="entry name" value="TPR-like_helical_dom_sf"/>
</dbReference>
<keyword evidence="5" id="KW-1185">Reference proteome</keyword>
<evidence type="ECO:0000256" key="3">
    <source>
        <dbReference type="PROSITE-ProRule" id="PRU00339"/>
    </source>
</evidence>
<evidence type="ECO:0000313" key="4">
    <source>
        <dbReference type="EMBL" id="QDU22237.1"/>
    </source>
</evidence>
<feature type="repeat" description="TPR" evidence="3">
    <location>
        <begin position="44"/>
        <end position="77"/>
    </location>
</feature>
<dbReference type="Proteomes" id="UP000319576">
    <property type="component" value="Chromosome"/>
</dbReference>
<dbReference type="SUPFAM" id="SSF48452">
    <property type="entry name" value="TPR-like"/>
    <property type="match status" value="1"/>
</dbReference>